<evidence type="ECO:0000313" key="4">
    <source>
        <dbReference type="EMBL" id="GBG05431.1"/>
    </source>
</evidence>
<dbReference type="PIRSF" id="PIRSF005902">
    <property type="entry name" value="DNase_TatD"/>
    <property type="match status" value="1"/>
</dbReference>
<feature type="binding site" evidence="3">
    <location>
        <position position="204"/>
    </location>
    <ligand>
        <name>a divalent metal cation</name>
        <dbReference type="ChEBI" id="CHEBI:60240"/>
        <label>1</label>
    </ligand>
</feature>
<gene>
    <name evidence="4" type="primary">tatD</name>
    <name evidence="4" type="ORF">LrDSM24759_13450</name>
</gene>
<dbReference type="GO" id="GO:0005829">
    <property type="term" value="C:cytosol"/>
    <property type="evidence" value="ECO:0007669"/>
    <property type="project" value="TreeGrafter"/>
</dbReference>
<dbReference type="SUPFAM" id="SSF51556">
    <property type="entry name" value="Metallo-dependent hydrolases"/>
    <property type="match status" value="1"/>
</dbReference>
<dbReference type="PANTHER" id="PTHR46124:SF2">
    <property type="entry name" value="D-AMINOACYL-TRNA DEACYLASE"/>
    <property type="match status" value="1"/>
</dbReference>
<dbReference type="FunFam" id="3.20.20.140:FF:000005">
    <property type="entry name" value="TatD family hydrolase"/>
    <property type="match status" value="1"/>
</dbReference>
<keyword evidence="2 4" id="KW-0378">Hydrolase</keyword>
<sequence length="256" mass="29310">MELFDSHTHLNDEPFRGKEEFYLERAENLGVTRAAVAGQDPDFNERAIDLSERFDNLYAIVGYCPDVAKDFDQAAKDKLIEQLQLDKTVALGEIGLDYYWDESPRDIQRKVFAEQLEIAHELKMPVNIHTRDAFEDTYKILKDSKVGEYGGILHNFNGDPEWMKKFLDLGMMMSFSGVVSFTKATDVHASAKVVPWDRILIETDAPYLTPKPYRGKQNETGYVHYVAQAIADLREVTIDEVATHTYENAMKIYGIK</sequence>
<feature type="binding site" evidence="3">
    <location>
        <position position="7"/>
    </location>
    <ligand>
        <name>a divalent metal cation</name>
        <dbReference type="ChEBI" id="CHEBI:60240"/>
        <label>1</label>
    </ligand>
</feature>
<dbReference type="CDD" id="cd01310">
    <property type="entry name" value="TatD_DNAse"/>
    <property type="match status" value="1"/>
</dbReference>
<dbReference type="Pfam" id="PF01026">
    <property type="entry name" value="TatD_DNase"/>
    <property type="match status" value="1"/>
</dbReference>
<reference evidence="5" key="1">
    <citation type="submission" date="2018-03" db="EMBL/GenBank/DDBJ databases">
        <title>New taxa in the Lactobacillus gasseri group.</title>
        <authorList>
            <person name="Tanizawa Y."/>
            <person name="Tohno M."/>
            <person name="Endo A."/>
            <person name="Arita M."/>
        </authorList>
    </citation>
    <scope>NUCLEOTIDE SEQUENCE [LARGE SCALE GENOMIC DNA]</scope>
    <source>
        <strain evidence="5">DSM 24759</strain>
    </source>
</reference>
<dbReference type="Gene3D" id="3.20.20.140">
    <property type="entry name" value="Metal-dependent hydrolases"/>
    <property type="match status" value="1"/>
</dbReference>
<proteinExistence type="predicted"/>
<feature type="binding site" evidence="3">
    <location>
        <position position="9"/>
    </location>
    <ligand>
        <name>a divalent metal cation</name>
        <dbReference type="ChEBI" id="CHEBI:60240"/>
        <label>1</label>
    </ligand>
</feature>
<dbReference type="PANTHER" id="PTHR46124">
    <property type="entry name" value="D-AMINOACYL-TRNA DEACYLASE"/>
    <property type="match status" value="1"/>
</dbReference>
<dbReference type="RefSeq" id="WP_117118757.1">
    <property type="nucleotide sequence ID" value="NZ_BFBY01000013.1"/>
</dbReference>
<dbReference type="OrthoDB" id="9810005at2"/>
<evidence type="ECO:0000313" key="5">
    <source>
        <dbReference type="Proteomes" id="UP000257317"/>
    </source>
</evidence>
<dbReference type="NCBIfam" id="TIGR00010">
    <property type="entry name" value="YchF/TatD family DNA exonuclease"/>
    <property type="match status" value="1"/>
</dbReference>
<comment type="caution">
    <text evidence="4">The sequence shown here is derived from an EMBL/GenBank/DDBJ whole genome shotgun (WGS) entry which is preliminary data.</text>
</comment>
<keyword evidence="5" id="KW-1185">Reference proteome</keyword>
<dbReference type="InterPro" id="IPR032466">
    <property type="entry name" value="Metal_Hydrolase"/>
</dbReference>
<evidence type="ECO:0000256" key="2">
    <source>
        <dbReference type="ARBA" id="ARBA00022801"/>
    </source>
</evidence>
<dbReference type="GO" id="GO:0046872">
    <property type="term" value="F:metal ion binding"/>
    <property type="evidence" value="ECO:0007669"/>
    <property type="project" value="UniProtKB-KW"/>
</dbReference>
<dbReference type="AlphaFoldDB" id="A0A2Z6T8U9"/>
<keyword evidence="1 3" id="KW-0479">Metal-binding</keyword>
<dbReference type="InterPro" id="IPR001130">
    <property type="entry name" value="TatD-like"/>
</dbReference>
<dbReference type="PROSITE" id="PS01091">
    <property type="entry name" value="TATD_3"/>
    <property type="match status" value="1"/>
</dbReference>
<dbReference type="PROSITE" id="PS01090">
    <property type="entry name" value="TATD_2"/>
    <property type="match status" value="1"/>
</dbReference>
<dbReference type="Proteomes" id="UP000257317">
    <property type="component" value="Unassembled WGS sequence"/>
</dbReference>
<organism evidence="4 5">
    <name type="scientific">Lactobacillus rodentium</name>
    <dbReference type="NCBI Taxonomy" id="947835"/>
    <lineage>
        <taxon>Bacteria</taxon>
        <taxon>Bacillati</taxon>
        <taxon>Bacillota</taxon>
        <taxon>Bacilli</taxon>
        <taxon>Lactobacillales</taxon>
        <taxon>Lactobacillaceae</taxon>
        <taxon>Lactobacillus</taxon>
    </lineage>
</organism>
<accession>A0A2Z6T8U9</accession>
<dbReference type="PROSITE" id="PS01137">
    <property type="entry name" value="TATD_1"/>
    <property type="match status" value="1"/>
</dbReference>
<evidence type="ECO:0000256" key="3">
    <source>
        <dbReference type="PIRSR" id="PIRSR005902-1"/>
    </source>
</evidence>
<evidence type="ECO:0000256" key="1">
    <source>
        <dbReference type="ARBA" id="ARBA00022723"/>
    </source>
</evidence>
<feature type="binding site" evidence="3">
    <location>
        <position position="154"/>
    </location>
    <ligand>
        <name>a divalent metal cation</name>
        <dbReference type="ChEBI" id="CHEBI:60240"/>
        <label>2</label>
    </ligand>
</feature>
<feature type="binding site" evidence="3">
    <location>
        <position position="93"/>
    </location>
    <ligand>
        <name>a divalent metal cation</name>
        <dbReference type="ChEBI" id="CHEBI:60240"/>
        <label>1</label>
    </ligand>
</feature>
<dbReference type="GO" id="GO:0016788">
    <property type="term" value="F:hydrolase activity, acting on ester bonds"/>
    <property type="evidence" value="ECO:0007669"/>
    <property type="project" value="InterPro"/>
</dbReference>
<feature type="binding site" evidence="3">
    <location>
        <position position="129"/>
    </location>
    <ligand>
        <name>a divalent metal cation</name>
        <dbReference type="ChEBI" id="CHEBI:60240"/>
        <label>2</label>
    </ligand>
</feature>
<protein>
    <submittedName>
        <fullName evidence="4">TatD family hydrolase</fullName>
    </submittedName>
</protein>
<dbReference type="EMBL" id="BFBY01000013">
    <property type="protein sequence ID" value="GBG05431.1"/>
    <property type="molecule type" value="Genomic_DNA"/>
</dbReference>
<name>A0A2Z6T8U9_9LACO</name>
<dbReference type="InterPro" id="IPR018228">
    <property type="entry name" value="DNase_TatD-rel_CS"/>
</dbReference>
<dbReference type="GO" id="GO:0004536">
    <property type="term" value="F:DNA nuclease activity"/>
    <property type="evidence" value="ECO:0007669"/>
    <property type="project" value="InterPro"/>
</dbReference>
<dbReference type="InterPro" id="IPR015991">
    <property type="entry name" value="TatD/YcfH-like"/>
</dbReference>